<comment type="caution">
    <text evidence="2">The sequence shown here is derived from an EMBL/GenBank/DDBJ whole genome shotgun (WGS) entry which is preliminary data.</text>
</comment>
<evidence type="ECO:0000313" key="3">
    <source>
        <dbReference type="Proteomes" id="UP000230002"/>
    </source>
</evidence>
<feature type="region of interest" description="Disordered" evidence="1">
    <location>
        <begin position="92"/>
        <end position="141"/>
    </location>
</feature>
<feature type="compositionally biased region" description="Low complexity" evidence="1">
    <location>
        <begin position="52"/>
        <end position="69"/>
    </location>
</feature>
<keyword evidence="3" id="KW-1185">Reference proteome</keyword>
<feature type="compositionally biased region" description="Basic and acidic residues" evidence="1">
    <location>
        <begin position="132"/>
        <end position="141"/>
    </location>
</feature>
<reference evidence="2 3" key="1">
    <citation type="journal article" date="2015" name="Sci. Rep.">
        <title>Chromosome-level genome map provides insights into diverse defense mechanisms in the medicinal fungus Ganoderma sinense.</title>
        <authorList>
            <person name="Zhu Y."/>
            <person name="Xu J."/>
            <person name="Sun C."/>
            <person name="Zhou S."/>
            <person name="Xu H."/>
            <person name="Nelson D.R."/>
            <person name="Qian J."/>
            <person name="Song J."/>
            <person name="Luo H."/>
            <person name="Xiang L."/>
            <person name="Li Y."/>
            <person name="Xu Z."/>
            <person name="Ji A."/>
            <person name="Wang L."/>
            <person name="Lu S."/>
            <person name="Hayward A."/>
            <person name="Sun W."/>
            <person name="Li X."/>
            <person name="Schwartz D.C."/>
            <person name="Wang Y."/>
            <person name="Chen S."/>
        </authorList>
    </citation>
    <scope>NUCLEOTIDE SEQUENCE [LARGE SCALE GENOMIC DNA]</scope>
    <source>
        <strain evidence="2 3">ZZ0214-1</strain>
    </source>
</reference>
<proteinExistence type="predicted"/>
<dbReference type="AlphaFoldDB" id="A0A2G8S1D9"/>
<sequence length="162" mass="18304">MATRRLRPRVATPSSSHSEWTAWFWAWAMCRCFRRLWIEYWRFGGTSRRARSSSPSSSSSDSYGDASSRCTSGTRLPSCHCMSAQASSSMCVEARDGTRSPNVGRDPRRPLPWRSLRSPRREPPPLPGNRSPARDVERDPGADLHMTCAVFTVPGASWGRWR</sequence>
<dbReference type="Proteomes" id="UP000230002">
    <property type="component" value="Unassembled WGS sequence"/>
</dbReference>
<accession>A0A2G8S1D9</accession>
<name>A0A2G8S1D9_9APHY</name>
<feature type="region of interest" description="Disordered" evidence="1">
    <location>
        <begin position="47"/>
        <end position="77"/>
    </location>
</feature>
<dbReference type="EMBL" id="AYKW01000034">
    <property type="protein sequence ID" value="PIL27590.1"/>
    <property type="molecule type" value="Genomic_DNA"/>
</dbReference>
<protein>
    <submittedName>
        <fullName evidence="2">Uncharacterized protein</fullName>
    </submittedName>
</protein>
<evidence type="ECO:0000313" key="2">
    <source>
        <dbReference type="EMBL" id="PIL27590.1"/>
    </source>
</evidence>
<gene>
    <name evidence="2" type="ORF">GSI_10741</name>
</gene>
<evidence type="ECO:0000256" key="1">
    <source>
        <dbReference type="SAM" id="MobiDB-lite"/>
    </source>
</evidence>
<organism evidence="2 3">
    <name type="scientific">Ganoderma sinense ZZ0214-1</name>
    <dbReference type="NCBI Taxonomy" id="1077348"/>
    <lineage>
        <taxon>Eukaryota</taxon>
        <taxon>Fungi</taxon>
        <taxon>Dikarya</taxon>
        <taxon>Basidiomycota</taxon>
        <taxon>Agaricomycotina</taxon>
        <taxon>Agaricomycetes</taxon>
        <taxon>Polyporales</taxon>
        <taxon>Polyporaceae</taxon>
        <taxon>Ganoderma</taxon>
    </lineage>
</organism>